<protein>
    <submittedName>
        <fullName evidence="3">Uncharacterized protein</fullName>
    </submittedName>
</protein>
<dbReference type="Proteomes" id="UP000621500">
    <property type="component" value="Unassembled WGS sequence"/>
</dbReference>
<dbReference type="Gene3D" id="2.60.120.180">
    <property type="match status" value="1"/>
</dbReference>
<reference evidence="3 4" key="1">
    <citation type="submission" date="2021-01" db="EMBL/GenBank/DDBJ databases">
        <title>Whole genome shotgun sequence of Plantactinospora mayteni NBRC 109088.</title>
        <authorList>
            <person name="Komaki H."/>
            <person name="Tamura T."/>
        </authorList>
    </citation>
    <scope>NUCLEOTIDE SEQUENCE [LARGE SCALE GENOMIC DNA]</scope>
    <source>
        <strain evidence="3 4">NBRC 109088</strain>
    </source>
</reference>
<sequence length="80" mass="8747">MSDEEHGVVGTWNVYSYVRTSNITSATLNLRDFTNDVVSRGWMSSSKYLTSVQAGPEIFTGNGRSGGDQLLLGHHLVTAR</sequence>
<accession>A0ABQ4EGV5</accession>
<proteinExistence type="inferred from homology"/>
<keyword evidence="2" id="KW-0378">Hydrolase</keyword>
<organism evidence="3 4">
    <name type="scientific">Plantactinospora mayteni</name>
    <dbReference type="NCBI Taxonomy" id="566021"/>
    <lineage>
        <taxon>Bacteria</taxon>
        <taxon>Bacillati</taxon>
        <taxon>Actinomycetota</taxon>
        <taxon>Actinomycetes</taxon>
        <taxon>Micromonosporales</taxon>
        <taxon>Micromonosporaceae</taxon>
        <taxon>Plantactinospora</taxon>
    </lineage>
</organism>
<evidence type="ECO:0000256" key="2">
    <source>
        <dbReference type="RuleBase" id="RU361163"/>
    </source>
</evidence>
<keyword evidence="4" id="KW-1185">Reference proteome</keyword>
<keyword evidence="2" id="KW-0326">Glycosidase</keyword>
<dbReference type="InterPro" id="IPR002594">
    <property type="entry name" value="GH12"/>
</dbReference>
<dbReference type="InterPro" id="IPR013319">
    <property type="entry name" value="GH11/12"/>
</dbReference>
<keyword evidence="2" id="KW-0624">Polysaccharide degradation</keyword>
<evidence type="ECO:0000313" key="3">
    <source>
        <dbReference type="EMBL" id="GIG93452.1"/>
    </source>
</evidence>
<evidence type="ECO:0000313" key="4">
    <source>
        <dbReference type="Proteomes" id="UP000621500"/>
    </source>
</evidence>
<dbReference type="SUPFAM" id="SSF49899">
    <property type="entry name" value="Concanavalin A-like lectins/glucanases"/>
    <property type="match status" value="1"/>
</dbReference>
<gene>
    <name evidence="3" type="ORF">Pma05_00250</name>
</gene>
<comment type="caution">
    <text evidence="3">The sequence shown here is derived from an EMBL/GenBank/DDBJ whole genome shotgun (WGS) entry which is preliminary data.</text>
</comment>
<dbReference type="EMBL" id="BONX01000001">
    <property type="protein sequence ID" value="GIG93452.1"/>
    <property type="molecule type" value="Genomic_DNA"/>
</dbReference>
<evidence type="ECO:0000256" key="1">
    <source>
        <dbReference type="ARBA" id="ARBA00005519"/>
    </source>
</evidence>
<comment type="similarity">
    <text evidence="1 2">Belongs to the glycosyl hydrolase 12 (cellulase H) family.</text>
</comment>
<dbReference type="InterPro" id="IPR013320">
    <property type="entry name" value="ConA-like_dom_sf"/>
</dbReference>
<name>A0ABQ4EGV5_9ACTN</name>
<dbReference type="Pfam" id="PF01670">
    <property type="entry name" value="Glyco_hydro_12"/>
    <property type="match status" value="1"/>
</dbReference>
<keyword evidence="2" id="KW-0119">Carbohydrate metabolism</keyword>